<sequence length="70" mass="7910">EHQGNSGAWWWQHYGDGDGAPESSISLQSTLKCWEETFVPTRAVFHFCRVLCNFPVNGMQPSLKHLSLSC</sequence>
<evidence type="ECO:0000313" key="1">
    <source>
        <dbReference type="EMBL" id="SBQ41101.1"/>
    </source>
</evidence>
<reference evidence="1" key="2">
    <citation type="submission" date="2016-06" db="EMBL/GenBank/DDBJ databases">
        <title>The genome of a short-lived fish provides insights into sex chromosome evolution and the genetic control of aging.</title>
        <authorList>
            <person name="Reichwald K."/>
            <person name="Felder M."/>
            <person name="Petzold A."/>
            <person name="Koch P."/>
            <person name="Groth M."/>
            <person name="Platzer M."/>
        </authorList>
    </citation>
    <scope>NUCLEOTIDE SEQUENCE</scope>
    <source>
        <tissue evidence="1">Brain</tissue>
    </source>
</reference>
<feature type="non-terminal residue" evidence="1">
    <location>
        <position position="1"/>
    </location>
</feature>
<protein>
    <submittedName>
        <fullName evidence="1">Uncharacterized protein</fullName>
    </submittedName>
</protein>
<gene>
    <name evidence="1" type="primary">Nfu_g_1_025683</name>
</gene>
<organism evidence="1">
    <name type="scientific">Nothobranchius kadleci</name>
    <name type="common">African annual killifish</name>
    <dbReference type="NCBI Taxonomy" id="1051664"/>
    <lineage>
        <taxon>Eukaryota</taxon>
        <taxon>Metazoa</taxon>
        <taxon>Chordata</taxon>
        <taxon>Craniata</taxon>
        <taxon>Vertebrata</taxon>
        <taxon>Euteleostomi</taxon>
        <taxon>Actinopterygii</taxon>
        <taxon>Neopterygii</taxon>
        <taxon>Teleostei</taxon>
        <taxon>Neoteleostei</taxon>
        <taxon>Acanthomorphata</taxon>
        <taxon>Ovalentaria</taxon>
        <taxon>Atherinomorphae</taxon>
        <taxon>Cyprinodontiformes</taxon>
        <taxon>Nothobranchiidae</taxon>
        <taxon>Nothobranchius</taxon>
    </lineage>
</organism>
<reference evidence="1" key="1">
    <citation type="submission" date="2016-05" db="EMBL/GenBank/DDBJ databases">
        <authorList>
            <person name="Lavstsen T."/>
            <person name="Jespersen J.S."/>
        </authorList>
    </citation>
    <scope>NUCLEOTIDE SEQUENCE</scope>
    <source>
        <tissue evidence="1">Brain</tissue>
    </source>
</reference>
<proteinExistence type="predicted"/>
<accession>A0A1A8E6E2</accession>
<name>A0A1A8E6E2_NOTKA</name>
<dbReference type="AlphaFoldDB" id="A0A1A8E6E2"/>
<dbReference type="EMBL" id="HAEA01012621">
    <property type="protein sequence ID" value="SBQ41101.1"/>
    <property type="molecule type" value="Transcribed_RNA"/>
</dbReference>
<feature type="non-terminal residue" evidence="1">
    <location>
        <position position="70"/>
    </location>
</feature>